<dbReference type="CDD" id="cd06418">
    <property type="entry name" value="GH25_BacA-like"/>
    <property type="match status" value="1"/>
</dbReference>
<dbReference type="InterPro" id="IPR015020">
    <property type="entry name" value="Rv2525c-like_Glyco_Hydro-like"/>
</dbReference>
<dbReference type="Pfam" id="PF01471">
    <property type="entry name" value="PG_binding_1"/>
    <property type="match status" value="2"/>
</dbReference>
<evidence type="ECO:0008006" key="7">
    <source>
        <dbReference type="Google" id="ProtNLM"/>
    </source>
</evidence>
<evidence type="ECO:0000256" key="1">
    <source>
        <dbReference type="SAM" id="MobiDB-lite"/>
    </source>
</evidence>
<dbReference type="SUPFAM" id="SSF47090">
    <property type="entry name" value="PGBD-like"/>
    <property type="match status" value="2"/>
</dbReference>
<evidence type="ECO:0000259" key="4">
    <source>
        <dbReference type="Pfam" id="PF08924"/>
    </source>
</evidence>
<feature type="signal peptide" evidence="2">
    <location>
        <begin position="1"/>
        <end position="27"/>
    </location>
</feature>
<dbReference type="InterPro" id="IPR036366">
    <property type="entry name" value="PGBDSf"/>
</dbReference>
<evidence type="ECO:0000313" key="5">
    <source>
        <dbReference type="EMBL" id="GIJ63764.1"/>
    </source>
</evidence>
<name>A0A8J3ZH34_9ACTN</name>
<feature type="domain" description="Peptidoglycan binding-like" evidence="3">
    <location>
        <begin position="517"/>
        <end position="573"/>
    </location>
</feature>
<dbReference type="EMBL" id="BOPG01000102">
    <property type="protein sequence ID" value="GIJ63764.1"/>
    <property type="molecule type" value="Genomic_DNA"/>
</dbReference>
<keyword evidence="6" id="KW-1185">Reference proteome</keyword>
<proteinExistence type="predicted"/>
<reference evidence="5" key="1">
    <citation type="submission" date="2021-01" db="EMBL/GenBank/DDBJ databases">
        <title>Whole genome shotgun sequence of Virgisporangium aurantiacum NBRC 16421.</title>
        <authorList>
            <person name="Komaki H."/>
            <person name="Tamura T."/>
        </authorList>
    </citation>
    <scope>NUCLEOTIDE SEQUENCE</scope>
    <source>
        <strain evidence="5">NBRC 16421</strain>
    </source>
</reference>
<feature type="domain" description="Rv2525c-like glycoside hydrolase-like" evidence="4">
    <location>
        <begin position="210"/>
        <end position="413"/>
    </location>
</feature>
<organism evidence="5 6">
    <name type="scientific">Virgisporangium aurantiacum</name>
    <dbReference type="NCBI Taxonomy" id="175570"/>
    <lineage>
        <taxon>Bacteria</taxon>
        <taxon>Bacillati</taxon>
        <taxon>Actinomycetota</taxon>
        <taxon>Actinomycetes</taxon>
        <taxon>Micromonosporales</taxon>
        <taxon>Micromonosporaceae</taxon>
        <taxon>Virgisporangium</taxon>
    </lineage>
</organism>
<dbReference type="Gene3D" id="1.10.101.10">
    <property type="entry name" value="PGBD-like superfamily/PGBD"/>
    <property type="match status" value="2"/>
</dbReference>
<gene>
    <name evidence="5" type="ORF">Vau01_112800</name>
</gene>
<evidence type="ECO:0000256" key="2">
    <source>
        <dbReference type="SAM" id="SignalP"/>
    </source>
</evidence>
<feature type="domain" description="Peptidoglycan binding-like" evidence="3">
    <location>
        <begin position="446"/>
        <end position="503"/>
    </location>
</feature>
<sequence length="577" mass="59618">MGWKAVVAGVLLAGLAAPMSIPAPVSASVPTPTVDTTVVSYHGYRVEIPATWRVVDLAKSPDACARFDTPAVYLGHPGDQSTCPARLPGRTAGLIVEPLDGTVAERITDDVAVVAAGAVPPSAVTRDGSIQVAVETAGVLVTALHTPDAEPTVRSILMSARLTTGGRAATIPPRSPAGTAAVTTPQPGTFRGKGFDACTAPPQSTMDKWLSASPYRAIGVYISGGSRACAQPNLTASWVSTQVTKGWRLIPIDVGRQAPCTSFSSRISSTPATARSQGSDAAATSARAAQALGIPTGSAIYSDIEGYTSTASCRAAVLSYLSGWTEALHGLGYLSGVYSSASSGIRDASNAYDDASYTRVDHIWFAWWNNAADTNTGSYVPSTRWADHQRIHQYAGNVSETWGGATLNIDRNFLDVAAATPEPPAACLTVTLDFTAYPALAAGATGGPVRAAQCLLENSGHQPGADGPTGTFDAGTVAATQSFQQARGLPVTGTVDSHTWTALLAFGDTPLLQNGSTGPAVNRLQRALTAALSRTVTIDGQFGPLTEEAARNYQTSRSLSVDGVVGQQTWTALQTGK</sequence>
<dbReference type="Pfam" id="PF08924">
    <property type="entry name" value="Rv2525c_GlyHyd-like"/>
    <property type="match status" value="1"/>
</dbReference>
<dbReference type="AlphaFoldDB" id="A0A8J3ZH34"/>
<dbReference type="Gene3D" id="3.20.20.80">
    <property type="entry name" value="Glycosidases"/>
    <property type="match status" value="1"/>
</dbReference>
<protein>
    <recommendedName>
        <fullName evidence="7">Peptidoglycan-binding (PGRP) domain of peptidoglycan hydrolases-containing protein</fullName>
    </recommendedName>
</protein>
<dbReference type="SUPFAM" id="SSF51445">
    <property type="entry name" value="(Trans)glycosidases"/>
    <property type="match status" value="1"/>
</dbReference>
<dbReference type="InterPro" id="IPR017853">
    <property type="entry name" value="GH"/>
</dbReference>
<dbReference type="InterPro" id="IPR002477">
    <property type="entry name" value="Peptidoglycan-bd-like"/>
</dbReference>
<keyword evidence="2" id="KW-0732">Signal</keyword>
<evidence type="ECO:0000313" key="6">
    <source>
        <dbReference type="Proteomes" id="UP000612585"/>
    </source>
</evidence>
<dbReference type="RefSeq" id="WP_204010988.1">
    <property type="nucleotide sequence ID" value="NZ_BOPG01000102.1"/>
</dbReference>
<evidence type="ECO:0000259" key="3">
    <source>
        <dbReference type="Pfam" id="PF01471"/>
    </source>
</evidence>
<feature type="chain" id="PRO_5035144711" description="Peptidoglycan-binding (PGRP) domain of peptidoglycan hydrolases-containing protein" evidence="2">
    <location>
        <begin position="28"/>
        <end position="577"/>
    </location>
</feature>
<feature type="region of interest" description="Disordered" evidence="1">
    <location>
        <begin position="167"/>
        <end position="188"/>
    </location>
</feature>
<dbReference type="Proteomes" id="UP000612585">
    <property type="component" value="Unassembled WGS sequence"/>
</dbReference>
<dbReference type="InterPro" id="IPR036365">
    <property type="entry name" value="PGBD-like_sf"/>
</dbReference>
<comment type="caution">
    <text evidence="5">The sequence shown here is derived from an EMBL/GenBank/DDBJ whole genome shotgun (WGS) entry which is preliminary data.</text>
</comment>
<accession>A0A8J3ZH34</accession>